<evidence type="ECO:0000256" key="3">
    <source>
        <dbReference type="RuleBase" id="RU000363"/>
    </source>
</evidence>
<dbReference type="Gene3D" id="3.40.50.720">
    <property type="entry name" value="NAD(P)-binding Rossmann-like Domain"/>
    <property type="match status" value="1"/>
</dbReference>
<dbReference type="PRINTS" id="PR00080">
    <property type="entry name" value="SDRFAMILY"/>
</dbReference>
<dbReference type="PANTHER" id="PTHR44196">
    <property type="entry name" value="DEHYDROGENASE/REDUCTASE SDR FAMILY MEMBER 7B"/>
    <property type="match status" value="1"/>
</dbReference>
<dbReference type="PRINTS" id="PR00081">
    <property type="entry name" value="GDHRDH"/>
</dbReference>
<feature type="domain" description="Ketoreductase" evidence="4">
    <location>
        <begin position="16"/>
        <end position="199"/>
    </location>
</feature>
<name>A0A917BN73_9HYPH</name>
<accession>A0A917BN73</accession>
<dbReference type="InterPro" id="IPR036291">
    <property type="entry name" value="NAD(P)-bd_dom_sf"/>
</dbReference>
<reference evidence="5" key="2">
    <citation type="submission" date="2020-09" db="EMBL/GenBank/DDBJ databases">
        <authorList>
            <person name="Sun Q."/>
            <person name="Sedlacek I."/>
        </authorList>
    </citation>
    <scope>NUCLEOTIDE SEQUENCE</scope>
    <source>
        <strain evidence="5">CCM 7897</strain>
    </source>
</reference>
<evidence type="ECO:0000256" key="2">
    <source>
        <dbReference type="ARBA" id="ARBA00023002"/>
    </source>
</evidence>
<dbReference type="PANTHER" id="PTHR44196:SF2">
    <property type="entry name" value="SHORT-CHAIN DEHYDROGENASE-RELATED"/>
    <property type="match status" value="1"/>
</dbReference>
<dbReference type="Proteomes" id="UP000606044">
    <property type="component" value="Unassembled WGS sequence"/>
</dbReference>
<dbReference type="PROSITE" id="PS00061">
    <property type="entry name" value="ADH_SHORT"/>
    <property type="match status" value="1"/>
</dbReference>
<dbReference type="GO" id="GO:0016491">
    <property type="term" value="F:oxidoreductase activity"/>
    <property type="evidence" value="ECO:0007669"/>
    <property type="project" value="UniProtKB-KW"/>
</dbReference>
<dbReference type="Pfam" id="PF00106">
    <property type="entry name" value="adh_short"/>
    <property type="match status" value="1"/>
</dbReference>
<sequence>MPSSQDAVATPKAGQPIALITGASTGIGYELALLLARDGYRLVLVSRDPARLEAAAVSLRREVPGAVVETRTADLADPEETHAACAFAAGLAPDILINNAGFGGYGPFARSSVAEEQAMIATNITALTLLAKAVLPAMLERGSGRMLNVGSTASFAPGPFSAVYAATKAYVLSLSEALSEETRGSGVTVTALCPGPTHTRFADRASIGGTRAFNGPIADARSVAAEGYAALMAGKPVVVTGLVNKLLIFGARLLPRTLVARISRRELTPPSGS</sequence>
<dbReference type="AlphaFoldDB" id="A0A917BN73"/>
<dbReference type="SUPFAM" id="SSF51735">
    <property type="entry name" value="NAD(P)-binding Rossmann-fold domains"/>
    <property type="match status" value="1"/>
</dbReference>
<dbReference type="CDD" id="cd05233">
    <property type="entry name" value="SDR_c"/>
    <property type="match status" value="1"/>
</dbReference>
<comment type="caution">
    <text evidence="5">The sequence shown here is derived from an EMBL/GenBank/DDBJ whole genome shotgun (WGS) entry which is preliminary data.</text>
</comment>
<evidence type="ECO:0000259" key="4">
    <source>
        <dbReference type="SMART" id="SM00822"/>
    </source>
</evidence>
<dbReference type="RefSeq" id="WP_188575269.1">
    <property type="nucleotide sequence ID" value="NZ_BMCT01000001.1"/>
</dbReference>
<keyword evidence="6" id="KW-1185">Reference proteome</keyword>
<dbReference type="PIRSF" id="PIRSF000126">
    <property type="entry name" value="11-beta-HSD1"/>
    <property type="match status" value="1"/>
</dbReference>
<keyword evidence="2" id="KW-0560">Oxidoreductase</keyword>
<evidence type="ECO:0000313" key="5">
    <source>
        <dbReference type="EMBL" id="GGF49617.1"/>
    </source>
</evidence>
<reference evidence="5" key="1">
    <citation type="journal article" date="2014" name="Int. J. Syst. Evol. Microbiol.">
        <title>Complete genome sequence of Corynebacterium casei LMG S-19264T (=DSM 44701T), isolated from a smear-ripened cheese.</title>
        <authorList>
            <consortium name="US DOE Joint Genome Institute (JGI-PGF)"/>
            <person name="Walter F."/>
            <person name="Albersmeier A."/>
            <person name="Kalinowski J."/>
            <person name="Ruckert C."/>
        </authorList>
    </citation>
    <scope>NUCLEOTIDE SEQUENCE</scope>
    <source>
        <strain evidence="5">CCM 7897</strain>
    </source>
</reference>
<evidence type="ECO:0000256" key="1">
    <source>
        <dbReference type="ARBA" id="ARBA00006484"/>
    </source>
</evidence>
<comment type="similarity">
    <text evidence="1 3">Belongs to the short-chain dehydrogenases/reductases (SDR) family.</text>
</comment>
<organism evidence="5 6">
    <name type="scientific">Azorhizobium oxalatiphilum</name>
    <dbReference type="NCBI Taxonomy" id="980631"/>
    <lineage>
        <taxon>Bacteria</taxon>
        <taxon>Pseudomonadati</taxon>
        <taxon>Pseudomonadota</taxon>
        <taxon>Alphaproteobacteria</taxon>
        <taxon>Hyphomicrobiales</taxon>
        <taxon>Xanthobacteraceae</taxon>
        <taxon>Azorhizobium</taxon>
    </lineage>
</organism>
<dbReference type="GO" id="GO:0016020">
    <property type="term" value="C:membrane"/>
    <property type="evidence" value="ECO:0007669"/>
    <property type="project" value="TreeGrafter"/>
</dbReference>
<dbReference type="InterPro" id="IPR057326">
    <property type="entry name" value="KR_dom"/>
</dbReference>
<dbReference type="InterPro" id="IPR002347">
    <property type="entry name" value="SDR_fam"/>
</dbReference>
<dbReference type="EMBL" id="BMCT01000001">
    <property type="protein sequence ID" value="GGF49617.1"/>
    <property type="molecule type" value="Genomic_DNA"/>
</dbReference>
<proteinExistence type="inferred from homology"/>
<gene>
    <name evidence="5" type="primary">dltE</name>
    <name evidence="5" type="ORF">GCM10007301_06080</name>
</gene>
<dbReference type="InterPro" id="IPR020904">
    <property type="entry name" value="Sc_DH/Rdtase_CS"/>
</dbReference>
<protein>
    <submittedName>
        <fullName evidence="5">Short-chain dehydrogenase</fullName>
    </submittedName>
</protein>
<dbReference type="SMART" id="SM00822">
    <property type="entry name" value="PKS_KR"/>
    <property type="match status" value="1"/>
</dbReference>
<evidence type="ECO:0000313" key="6">
    <source>
        <dbReference type="Proteomes" id="UP000606044"/>
    </source>
</evidence>